<evidence type="ECO:0000313" key="2">
    <source>
        <dbReference type="Proteomes" id="UP001162483"/>
    </source>
</evidence>
<sequence>MNCQSAPGLDAYWLPCTAAPDSECSSYSKSPHSVSGKTRGGYHAFLGVL</sequence>
<reference evidence="1" key="1">
    <citation type="submission" date="2023-05" db="EMBL/GenBank/DDBJ databases">
        <authorList>
            <person name="Stuckert A."/>
        </authorList>
    </citation>
    <scope>NUCLEOTIDE SEQUENCE</scope>
</reference>
<accession>A0ABN9DBG3</accession>
<organism evidence="1 2">
    <name type="scientific">Staurois parvus</name>
    <dbReference type="NCBI Taxonomy" id="386267"/>
    <lineage>
        <taxon>Eukaryota</taxon>
        <taxon>Metazoa</taxon>
        <taxon>Chordata</taxon>
        <taxon>Craniata</taxon>
        <taxon>Vertebrata</taxon>
        <taxon>Euteleostomi</taxon>
        <taxon>Amphibia</taxon>
        <taxon>Batrachia</taxon>
        <taxon>Anura</taxon>
        <taxon>Neobatrachia</taxon>
        <taxon>Ranoidea</taxon>
        <taxon>Ranidae</taxon>
        <taxon>Staurois</taxon>
    </lineage>
</organism>
<keyword evidence="2" id="KW-1185">Reference proteome</keyword>
<dbReference type="EMBL" id="CATNWA010014279">
    <property type="protein sequence ID" value="CAI9569904.1"/>
    <property type="molecule type" value="Genomic_DNA"/>
</dbReference>
<gene>
    <name evidence="1" type="ORF">SPARVUS_LOCUS7016741</name>
</gene>
<comment type="caution">
    <text evidence="1">The sequence shown here is derived from an EMBL/GenBank/DDBJ whole genome shotgun (WGS) entry which is preliminary data.</text>
</comment>
<protein>
    <submittedName>
        <fullName evidence="1">Uncharacterized protein</fullName>
    </submittedName>
</protein>
<evidence type="ECO:0000313" key="1">
    <source>
        <dbReference type="EMBL" id="CAI9569904.1"/>
    </source>
</evidence>
<name>A0ABN9DBG3_9NEOB</name>
<dbReference type="Proteomes" id="UP001162483">
    <property type="component" value="Unassembled WGS sequence"/>
</dbReference>
<proteinExistence type="predicted"/>